<proteinExistence type="predicted"/>
<reference evidence="2" key="1">
    <citation type="journal article" date="2011" name="Nature">
        <title>Genome sequence and analysis of the tuber crop potato.</title>
        <authorList>
            <consortium name="The Potato Genome Sequencing Consortium"/>
        </authorList>
    </citation>
    <scope>NUCLEOTIDE SEQUENCE [LARGE SCALE GENOMIC DNA]</scope>
    <source>
        <strain evidence="2">cv. DM1-3 516 R44</strain>
    </source>
</reference>
<dbReference type="InParanoid" id="M1DRH3"/>
<dbReference type="Proteomes" id="UP000011115">
    <property type="component" value="Unassembled WGS sequence"/>
</dbReference>
<dbReference type="HOGENOM" id="CLU_1317418_0_0_1"/>
<dbReference type="PaxDb" id="4113-PGSC0003DMT400093221"/>
<reference evidence="1" key="2">
    <citation type="submission" date="2015-06" db="UniProtKB">
        <authorList>
            <consortium name="EnsemblPlants"/>
        </authorList>
    </citation>
    <scope>IDENTIFICATION</scope>
    <source>
        <strain evidence="1">DM1-3 516 R44</strain>
    </source>
</reference>
<evidence type="ECO:0000313" key="2">
    <source>
        <dbReference type="Proteomes" id="UP000011115"/>
    </source>
</evidence>
<name>M1DRH3_SOLTU</name>
<dbReference type="AlphaFoldDB" id="M1DRH3"/>
<evidence type="ECO:0000313" key="1">
    <source>
        <dbReference type="EnsemblPlants" id="PGSC0003DMT400093221"/>
    </source>
</evidence>
<dbReference type="EnsemblPlants" id="PGSC0003DMT400093221">
    <property type="protein sequence ID" value="PGSC0003DMT400093221"/>
    <property type="gene ID" value="PGSC0003DMG400042792"/>
</dbReference>
<dbReference type="Gramene" id="PGSC0003DMT400093221">
    <property type="protein sequence ID" value="PGSC0003DMT400093221"/>
    <property type="gene ID" value="PGSC0003DMG400042792"/>
</dbReference>
<sequence>MKVRRRGTRLRAGARVVSWVSSRPAGSGMKRVFAGEEDECGSSGYYVRMVTDRGSCPWIDAPKAQLQSRLTVDQHGPSFDARYGWKAFGNDIYNTAKVCAISSLYERLIGLKPDFGQFRKVRVHARDWRKEEKREERSRFVDFVKDSLWNSSGVIPTRCNFGLNLSYIEGINDPKFLGKEPLKFRGFRVEKRRRKVVKHLGKGVGRRAS</sequence>
<keyword evidence="2" id="KW-1185">Reference proteome</keyword>
<accession>M1DRH3</accession>
<protein>
    <submittedName>
        <fullName evidence="1">Uncharacterized protein</fullName>
    </submittedName>
</protein>
<organism evidence="1 2">
    <name type="scientific">Solanum tuberosum</name>
    <name type="common">Potato</name>
    <dbReference type="NCBI Taxonomy" id="4113"/>
    <lineage>
        <taxon>Eukaryota</taxon>
        <taxon>Viridiplantae</taxon>
        <taxon>Streptophyta</taxon>
        <taxon>Embryophyta</taxon>
        <taxon>Tracheophyta</taxon>
        <taxon>Spermatophyta</taxon>
        <taxon>Magnoliopsida</taxon>
        <taxon>eudicotyledons</taxon>
        <taxon>Gunneridae</taxon>
        <taxon>Pentapetalae</taxon>
        <taxon>asterids</taxon>
        <taxon>lamiids</taxon>
        <taxon>Solanales</taxon>
        <taxon>Solanaceae</taxon>
        <taxon>Solanoideae</taxon>
        <taxon>Solaneae</taxon>
        <taxon>Solanum</taxon>
    </lineage>
</organism>